<evidence type="ECO:0000256" key="2">
    <source>
        <dbReference type="ARBA" id="ARBA00006084"/>
    </source>
</evidence>
<comment type="function">
    <text evidence="5">Functions as component of the Arp2/3 complex which is involved in regulation of actin polymerization and together with an activating nucleation-promoting factor (NPF) mediates the formation of branched actin networks. Arp2/3 complex plays a critical role in the control of cell morphogenesis via the modulation of cell polarity development.</text>
</comment>
<comment type="caution">
    <text evidence="6">The sequence shown here is derived from an EMBL/GenBank/DDBJ whole genome shotgun (WGS) entry which is preliminary data.</text>
</comment>
<dbReference type="GO" id="GO:0030833">
    <property type="term" value="P:regulation of actin filament polymerization"/>
    <property type="evidence" value="ECO:0007669"/>
    <property type="project" value="InterPro"/>
</dbReference>
<evidence type="ECO:0000256" key="5">
    <source>
        <dbReference type="RuleBase" id="RU004301"/>
    </source>
</evidence>
<evidence type="ECO:0000256" key="4">
    <source>
        <dbReference type="ARBA" id="ARBA00023212"/>
    </source>
</evidence>
<proteinExistence type="inferred from homology"/>
<dbReference type="Pfam" id="PF04699">
    <property type="entry name" value="P16-Arc"/>
    <property type="match status" value="1"/>
</dbReference>
<evidence type="ECO:0000313" key="7">
    <source>
        <dbReference type="Proteomes" id="UP001324427"/>
    </source>
</evidence>
<protein>
    <recommendedName>
        <fullName evidence="5">Actin-related protein 2/3 complex subunit 5</fullName>
    </recommendedName>
</protein>
<name>A0AAV9JRH1_9PEZI</name>
<dbReference type="InterPro" id="IPR006789">
    <property type="entry name" value="ARPC5"/>
</dbReference>
<gene>
    <name evidence="6" type="ORF">LTR36_000577</name>
</gene>
<dbReference type="InterPro" id="IPR036743">
    <property type="entry name" value="ARPC5_sf"/>
</dbReference>
<dbReference type="PANTHER" id="PTHR12644">
    <property type="entry name" value="ARP2/3 COMPLEX 16 KD SUBUNIT P16-ARC"/>
    <property type="match status" value="1"/>
</dbReference>
<organism evidence="6 7">
    <name type="scientific">Oleoguttula mirabilis</name>
    <dbReference type="NCBI Taxonomy" id="1507867"/>
    <lineage>
        <taxon>Eukaryota</taxon>
        <taxon>Fungi</taxon>
        <taxon>Dikarya</taxon>
        <taxon>Ascomycota</taxon>
        <taxon>Pezizomycotina</taxon>
        <taxon>Dothideomycetes</taxon>
        <taxon>Dothideomycetidae</taxon>
        <taxon>Mycosphaerellales</taxon>
        <taxon>Teratosphaeriaceae</taxon>
        <taxon>Oleoguttula</taxon>
    </lineage>
</organism>
<accession>A0AAV9JRH1</accession>
<keyword evidence="3" id="KW-0963">Cytoplasm</keyword>
<dbReference type="GO" id="GO:0034314">
    <property type="term" value="P:Arp2/3 complex-mediated actin nucleation"/>
    <property type="evidence" value="ECO:0007669"/>
    <property type="project" value="InterPro"/>
</dbReference>
<dbReference type="Gene3D" id="1.25.40.190">
    <property type="entry name" value="Actin-related protein 2/3 complex subunit 5"/>
    <property type="match status" value="1"/>
</dbReference>
<evidence type="ECO:0000256" key="1">
    <source>
        <dbReference type="ARBA" id="ARBA00004245"/>
    </source>
</evidence>
<dbReference type="SUPFAM" id="SSF69103">
    <property type="entry name" value="Arp2/3 complex 16 kDa subunit ARPC5"/>
    <property type="match status" value="1"/>
</dbReference>
<dbReference type="Proteomes" id="UP001324427">
    <property type="component" value="Unassembled WGS sequence"/>
</dbReference>
<evidence type="ECO:0000256" key="3">
    <source>
        <dbReference type="ARBA" id="ARBA00022490"/>
    </source>
</evidence>
<dbReference type="PIRSF" id="PIRSF039096">
    <property type="entry name" value="p16-ARC"/>
    <property type="match status" value="1"/>
</dbReference>
<comment type="subcellular location">
    <subcellularLocation>
        <location evidence="1">Cytoplasm</location>
        <location evidence="1">Cytoskeleton</location>
    </subcellularLocation>
</comment>
<dbReference type="AlphaFoldDB" id="A0AAV9JRH1"/>
<reference evidence="6 7" key="1">
    <citation type="submission" date="2021-11" db="EMBL/GenBank/DDBJ databases">
        <title>Black yeast isolated from Biological Soil Crust.</title>
        <authorList>
            <person name="Kurbessoian T."/>
        </authorList>
    </citation>
    <scope>NUCLEOTIDE SEQUENCE [LARGE SCALE GENOMIC DNA]</scope>
    <source>
        <strain evidence="6 7">CCFEE 5522</strain>
    </source>
</reference>
<dbReference type="EMBL" id="JAVFHQ010000010">
    <property type="protein sequence ID" value="KAK4547620.1"/>
    <property type="molecule type" value="Genomic_DNA"/>
</dbReference>
<sequence length="191" mass="20446">MAANINWRTINIDALDPESAYNFDLTTLTPAVQPVSSSEVQTLSGQVRQLLRGGNAEGALRGALENAPYGADEQGKAMHLSVVTEVLGQIRQAEMTPLLQRMYQAEGGSELCDTLMKYLYKGMGQGTPTSNSTPKNLTPQATGFSQVGGRHFGGGEGGGQAMSVFLSWHEKLVEMVGPGSIVRVMSDRRTV</sequence>
<dbReference type="GO" id="GO:0005885">
    <property type="term" value="C:Arp2/3 protein complex"/>
    <property type="evidence" value="ECO:0007669"/>
    <property type="project" value="InterPro"/>
</dbReference>
<keyword evidence="7" id="KW-1185">Reference proteome</keyword>
<evidence type="ECO:0000313" key="6">
    <source>
        <dbReference type="EMBL" id="KAK4547620.1"/>
    </source>
</evidence>
<keyword evidence="4 5" id="KW-0206">Cytoskeleton</keyword>
<comment type="similarity">
    <text evidence="2 5">Belongs to the ARPC5 family.</text>
</comment>